<dbReference type="PANTHER" id="PTHR45453:SF2">
    <property type="entry name" value="HISTIDINE KINASE"/>
    <property type="match status" value="1"/>
</dbReference>
<evidence type="ECO:0000256" key="6">
    <source>
        <dbReference type="ARBA" id="ARBA00022692"/>
    </source>
</evidence>
<accession>A0A1H9SUC0</accession>
<dbReference type="Proteomes" id="UP000198948">
    <property type="component" value="Unassembled WGS sequence"/>
</dbReference>
<dbReference type="InterPro" id="IPR005467">
    <property type="entry name" value="His_kinase_dom"/>
</dbReference>
<dbReference type="SUPFAM" id="SSF47384">
    <property type="entry name" value="Homodimeric domain of signal transducing histidine kinase"/>
    <property type="match status" value="1"/>
</dbReference>
<keyword evidence="7 13" id="KW-0418">Kinase</keyword>
<evidence type="ECO:0000256" key="2">
    <source>
        <dbReference type="ARBA" id="ARBA00004651"/>
    </source>
</evidence>
<evidence type="ECO:0000256" key="11">
    <source>
        <dbReference type="SAM" id="Phobius"/>
    </source>
</evidence>
<protein>
    <recommendedName>
        <fullName evidence="3">histidine kinase</fullName>
        <ecNumber evidence="3">2.7.13.3</ecNumber>
    </recommendedName>
</protein>
<comment type="subcellular location">
    <subcellularLocation>
        <location evidence="2">Cell membrane</location>
        <topology evidence="2">Multi-pass membrane protein</topology>
    </subcellularLocation>
</comment>
<dbReference type="SUPFAM" id="SSF55874">
    <property type="entry name" value="ATPase domain of HSP90 chaperone/DNA topoisomerase II/histidine kinase"/>
    <property type="match status" value="1"/>
</dbReference>
<dbReference type="EC" id="2.7.13.3" evidence="3"/>
<keyword evidence="9" id="KW-0902">Two-component regulatory system</keyword>
<comment type="catalytic activity">
    <reaction evidence="1">
        <text>ATP + protein L-histidine = ADP + protein N-phospho-L-histidine.</text>
        <dbReference type="EC" id="2.7.13.3"/>
    </reaction>
</comment>
<feature type="transmembrane region" description="Helical" evidence="11">
    <location>
        <begin position="147"/>
        <end position="170"/>
    </location>
</feature>
<evidence type="ECO:0000256" key="10">
    <source>
        <dbReference type="ARBA" id="ARBA00023136"/>
    </source>
</evidence>
<keyword evidence="5" id="KW-0808">Transferase</keyword>
<evidence type="ECO:0000256" key="5">
    <source>
        <dbReference type="ARBA" id="ARBA00022679"/>
    </source>
</evidence>
<keyword evidence="10 11" id="KW-0472">Membrane</keyword>
<dbReference type="InterPro" id="IPR003661">
    <property type="entry name" value="HisK_dim/P_dom"/>
</dbReference>
<dbReference type="CDD" id="cd00082">
    <property type="entry name" value="HisKA"/>
    <property type="match status" value="1"/>
</dbReference>
<dbReference type="InterPro" id="IPR050351">
    <property type="entry name" value="BphY/WalK/GraS-like"/>
</dbReference>
<dbReference type="InterPro" id="IPR036890">
    <property type="entry name" value="HATPase_C_sf"/>
</dbReference>
<dbReference type="GO" id="GO:0004721">
    <property type="term" value="F:phosphoprotein phosphatase activity"/>
    <property type="evidence" value="ECO:0007669"/>
    <property type="project" value="TreeGrafter"/>
</dbReference>
<keyword evidence="8 11" id="KW-1133">Transmembrane helix</keyword>
<dbReference type="RefSeq" id="WP_092652223.1">
    <property type="nucleotide sequence ID" value="NZ_FOHA01000009.1"/>
</dbReference>
<dbReference type="Gene3D" id="3.30.565.10">
    <property type="entry name" value="Histidine kinase-like ATPase, C-terminal domain"/>
    <property type="match status" value="1"/>
</dbReference>
<organism evidence="13 14">
    <name type="scientific">Isobaculum melis</name>
    <dbReference type="NCBI Taxonomy" id="142588"/>
    <lineage>
        <taxon>Bacteria</taxon>
        <taxon>Bacillati</taxon>
        <taxon>Bacillota</taxon>
        <taxon>Bacilli</taxon>
        <taxon>Lactobacillales</taxon>
        <taxon>Carnobacteriaceae</taxon>
        <taxon>Isobaculum</taxon>
    </lineage>
</organism>
<dbReference type="GO" id="GO:0016036">
    <property type="term" value="P:cellular response to phosphate starvation"/>
    <property type="evidence" value="ECO:0007669"/>
    <property type="project" value="TreeGrafter"/>
</dbReference>
<dbReference type="GO" id="GO:0005886">
    <property type="term" value="C:plasma membrane"/>
    <property type="evidence" value="ECO:0007669"/>
    <property type="project" value="UniProtKB-SubCell"/>
</dbReference>
<dbReference type="EMBL" id="FOHA01000009">
    <property type="protein sequence ID" value="SER88467.1"/>
    <property type="molecule type" value="Genomic_DNA"/>
</dbReference>
<dbReference type="STRING" id="142588.SAMN04488559_10946"/>
<dbReference type="AlphaFoldDB" id="A0A1H9SUC0"/>
<dbReference type="PROSITE" id="PS50109">
    <property type="entry name" value="HIS_KIN"/>
    <property type="match status" value="1"/>
</dbReference>
<dbReference type="InterPro" id="IPR036097">
    <property type="entry name" value="HisK_dim/P_sf"/>
</dbReference>
<evidence type="ECO:0000259" key="12">
    <source>
        <dbReference type="PROSITE" id="PS50109"/>
    </source>
</evidence>
<sequence>MNGSNKKRKVYLWRKSFYLVSVIYFVTIILLSLVVYNVPAVYQAMEDKRIEMIQEQVATIVTTEEEPQINEALNEFRKNEEIELVTIGEQGEHYGTLPIYDFDLLNQWAGDKNFTYYSAYELKGKNQTYQVWLAIYRMDPQTLFHKIVLFLAIGIMILFVIITILVMTMFRNLVTPIKRLRDNLFKLKDFKLSEIHQNQNNRDTEYDAISNELILFTGDLQEKMDTIGVKYSSLEKELQAQKEYSIYKEQMISSLVHDLKTPLSASALQIESIRNSYLHDSFLVEQLDQVLLDDRKLFSEIKELLHFMHTKYDSLDRQKSAFNVLTIVRESLQRFSKTFEKQKIHYLIDIPSDLIISMSSIEFKQLMHNILSNVCQYTDEGGDFSLSIYEMENQLYIEAYNDKQDTSKIDFPKVFDLFYFTKNETNSFSTGVGMYTIKSMIDQYRGTYSFEPKDKGVLLKLTIPFEMVGVKNETNH</sequence>
<dbReference type="Pfam" id="PF02518">
    <property type="entry name" value="HATPase_c"/>
    <property type="match status" value="1"/>
</dbReference>
<keyword evidence="14" id="KW-1185">Reference proteome</keyword>
<evidence type="ECO:0000256" key="7">
    <source>
        <dbReference type="ARBA" id="ARBA00022777"/>
    </source>
</evidence>
<gene>
    <name evidence="13" type="ORF">SAMN04488559_10946</name>
</gene>
<evidence type="ECO:0000256" key="4">
    <source>
        <dbReference type="ARBA" id="ARBA00022475"/>
    </source>
</evidence>
<dbReference type="PANTHER" id="PTHR45453">
    <property type="entry name" value="PHOSPHATE REGULON SENSOR PROTEIN PHOR"/>
    <property type="match status" value="1"/>
</dbReference>
<evidence type="ECO:0000313" key="14">
    <source>
        <dbReference type="Proteomes" id="UP000198948"/>
    </source>
</evidence>
<evidence type="ECO:0000256" key="8">
    <source>
        <dbReference type="ARBA" id="ARBA00022989"/>
    </source>
</evidence>
<evidence type="ECO:0000256" key="9">
    <source>
        <dbReference type="ARBA" id="ARBA00023012"/>
    </source>
</evidence>
<proteinExistence type="predicted"/>
<dbReference type="GO" id="GO:0000155">
    <property type="term" value="F:phosphorelay sensor kinase activity"/>
    <property type="evidence" value="ECO:0007669"/>
    <property type="project" value="InterPro"/>
</dbReference>
<keyword evidence="4" id="KW-1003">Cell membrane</keyword>
<evidence type="ECO:0000256" key="1">
    <source>
        <dbReference type="ARBA" id="ARBA00000085"/>
    </source>
</evidence>
<name>A0A1H9SUC0_9LACT</name>
<feature type="domain" description="Histidine kinase" evidence="12">
    <location>
        <begin position="254"/>
        <end position="467"/>
    </location>
</feature>
<dbReference type="InterPro" id="IPR003594">
    <property type="entry name" value="HATPase_dom"/>
</dbReference>
<dbReference type="OrthoDB" id="84942at2"/>
<feature type="transmembrane region" description="Helical" evidence="11">
    <location>
        <begin position="16"/>
        <end position="36"/>
    </location>
</feature>
<evidence type="ECO:0000256" key="3">
    <source>
        <dbReference type="ARBA" id="ARBA00012438"/>
    </source>
</evidence>
<evidence type="ECO:0000313" key="13">
    <source>
        <dbReference type="EMBL" id="SER88467.1"/>
    </source>
</evidence>
<keyword evidence="6 11" id="KW-0812">Transmembrane</keyword>
<reference evidence="13 14" key="1">
    <citation type="submission" date="2016-10" db="EMBL/GenBank/DDBJ databases">
        <authorList>
            <person name="de Groot N.N."/>
        </authorList>
    </citation>
    <scope>NUCLEOTIDE SEQUENCE [LARGE SCALE GENOMIC DNA]</scope>
    <source>
        <strain evidence="13 14">DSM 13760</strain>
    </source>
</reference>